<dbReference type="AlphaFoldDB" id="A0A0F9C1V4"/>
<feature type="non-terminal residue" evidence="1">
    <location>
        <position position="1"/>
    </location>
</feature>
<gene>
    <name evidence="1" type="ORF">LCGC14_2720810</name>
</gene>
<proteinExistence type="predicted"/>
<reference evidence="1" key="1">
    <citation type="journal article" date="2015" name="Nature">
        <title>Complex archaea that bridge the gap between prokaryotes and eukaryotes.</title>
        <authorList>
            <person name="Spang A."/>
            <person name="Saw J.H."/>
            <person name="Jorgensen S.L."/>
            <person name="Zaremba-Niedzwiedzka K."/>
            <person name="Martijn J."/>
            <person name="Lind A.E."/>
            <person name="van Eijk R."/>
            <person name="Schleper C."/>
            <person name="Guy L."/>
            <person name="Ettema T.J."/>
        </authorList>
    </citation>
    <scope>NUCLEOTIDE SEQUENCE</scope>
</reference>
<protein>
    <submittedName>
        <fullName evidence="1">Uncharacterized protein</fullName>
    </submittedName>
</protein>
<dbReference type="InterPro" id="IPR028208">
    <property type="entry name" value="Effector_pro_NleD-like"/>
</dbReference>
<evidence type="ECO:0000313" key="1">
    <source>
        <dbReference type="EMBL" id="KKK90656.1"/>
    </source>
</evidence>
<name>A0A0F9C1V4_9ZZZZ</name>
<dbReference type="Pfam" id="PF14891">
    <property type="entry name" value="Peptidase_M91"/>
    <property type="match status" value="1"/>
</dbReference>
<comment type="caution">
    <text evidence="1">The sequence shown here is derived from an EMBL/GenBank/DDBJ whole genome shotgun (WGS) entry which is preliminary data.</text>
</comment>
<sequence>CMLNMAAGGGCVDGLEAKKQQAKTQGNTKTDGGNETPSVSVKIEFGFDGGLKSNDVDLQNFETKSQTINVDGEGFNYNTLGPKGFDTQVKRSLTSIAKTDAGKKMLKSITKGGQSLLIQFGPNNGAGIADGYDAGIVFNPKKRNSIHTNKGTVNDSPNFALAHEVFHVWGPMTRGYFGGNDRIKIGDPVRGLGAMETYAVRYTNRIRLQSGANYQRTHYLEKGTLYAIP</sequence>
<accession>A0A0F9C1V4</accession>
<dbReference type="EMBL" id="LAZR01048999">
    <property type="protein sequence ID" value="KKK90656.1"/>
    <property type="molecule type" value="Genomic_DNA"/>
</dbReference>
<organism evidence="1">
    <name type="scientific">marine sediment metagenome</name>
    <dbReference type="NCBI Taxonomy" id="412755"/>
    <lineage>
        <taxon>unclassified sequences</taxon>
        <taxon>metagenomes</taxon>
        <taxon>ecological metagenomes</taxon>
    </lineage>
</organism>